<proteinExistence type="predicted"/>
<dbReference type="Pfam" id="PF00085">
    <property type="entry name" value="Thioredoxin"/>
    <property type="match status" value="1"/>
</dbReference>
<dbReference type="EMBL" id="JBBJCI010000228">
    <property type="protein sequence ID" value="KAK7238709.1"/>
    <property type="molecule type" value="Genomic_DNA"/>
</dbReference>
<evidence type="ECO:0000259" key="3">
    <source>
        <dbReference type="PROSITE" id="PS51352"/>
    </source>
</evidence>
<evidence type="ECO:0000313" key="4">
    <source>
        <dbReference type="EMBL" id="KAK7238709.1"/>
    </source>
</evidence>
<reference evidence="4 5" key="1">
    <citation type="submission" date="2024-03" db="EMBL/GenBank/DDBJ databases">
        <title>Aureococcus anophagefferens CCMP1851 and Kratosvirus quantuckense: Draft genome of a second virus-susceptible host strain in the model system.</title>
        <authorList>
            <person name="Chase E."/>
            <person name="Truchon A.R."/>
            <person name="Schepens W."/>
            <person name="Wilhelm S.W."/>
        </authorList>
    </citation>
    <scope>NUCLEOTIDE SEQUENCE [LARGE SCALE GENOMIC DNA]</scope>
    <source>
        <strain evidence="4 5">CCMP1851</strain>
    </source>
</reference>
<evidence type="ECO:0000313" key="5">
    <source>
        <dbReference type="Proteomes" id="UP001363151"/>
    </source>
</evidence>
<feature type="region of interest" description="Disordered" evidence="2">
    <location>
        <begin position="85"/>
        <end position="114"/>
    </location>
</feature>
<keyword evidence="1" id="KW-1015">Disulfide bond</keyword>
<dbReference type="Gene3D" id="3.40.30.10">
    <property type="entry name" value="Glutaredoxin"/>
    <property type="match status" value="1"/>
</dbReference>
<comment type="caution">
    <text evidence="4">The sequence shown here is derived from an EMBL/GenBank/DDBJ whole genome shotgun (WGS) entry which is preliminary data.</text>
</comment>
<dbReference type="InterPro" id="IPR013766">
    <property type="entry name" value="Thioredoxin_domain"/>
</dbReference>
<dbReference type="SUPFAM" id="SSF52833">
    <property type="entry name" value="Thioredoxin-like"/>
    <property type="match status" value="1"/>
</dbReference>
<name>A0ABR1FUA9_AURAN</name>
<evidence type="ECO:0000256" key="2">
    <source>
        <dbReference type="SAM" id="MobiDB-lite"/>
    </source>
</evidence>
<dbReference type="PANTHER" id="PTHR46115">
    <property type="entry name" value="THIOREDOXIN-LIKE PROTEIN 1"/>
    <property type="match status" value="1"/>
</dbReference>
<protein>
    <submittedName>
        <fullName evidence="4">Thioredoxin domain-containing protein</fullName>
    </submittedName>
</protein>
<dbReference type="PROSITE" id="PS51352">
    <property type="entry name" value="THIOREDOXIN_2"/>
    <property type="match status" value="1"/>
</dbReference>
<dbReference type="InterPro" id="IPR036249">
    <property type="entry name" value="Thioredoxin-like_sf"/>
</dbReference>
<sequence length="245" mass="25171">MKQALVFAFAVALHRATGDVPRRRSSLGGAARAGPAPALGACVALRGGAEARALAPDRSPLGRFLAAVRAFVASFFDPAFGGAHAGGAAPEARAARRRRRRAPGGGGGGAGAGARAGARALGAARTITVDDLKQMEGGRVTAIATEAELGRAVAAKKLSVVDFWAACGPCVSMKPKFAKLSDRFGNAANFYAVDADARVDAAKPVSSKHGVSSMPTFVFFKDGAELDRFSGADEAKLETLIERYK</sequence>
<keyword evidence="5" id="KW-1185">Reference proteome</keyword>
<evidence type="ECO:0000256" key="1">
    <source>
        <dbReference type="ARBA" id="ARBA00023157"/>
    </source>
</evidence>
<feature type="domain" description="Thioredoxin" evidence="3">
    <location>
        <begin position="134"/>
        <end position="245"/>
    </location>
</feature>
<accession>A0ABR1FUA9</accession>
<dbReference type="CDD" id="cd02947">
    <property type="entry name" value="TRX_family"/>
    <property type="match status" value="1"/>
</dbReference>
<gene>
    <name evidence="4" type="ORF">SO694_00021438</name>
</gene>
<organism evidence="4 5">
    <name type="scientific">Aureococcus anophagefferens</name>
    <name type="common">Harmful bloom alga</name>
    <dbReference type="NCBI Taxonomy" id="44056"/>
    <lineage>
        <taxon>Eukaryota</taxon>
        <taxon>Sar</taxon>
        <taxon>Stramenopiles</taxon>
        <taxon>Ochrophyta</taxon>
        <taxon>Pelagophyceae</taxon>
        <taxon>Pelagomonadales</taxon>
        <taxon>Pelagomonadaceae</taxon>
        <taxon>Aureococcus</taxon>
    </lineage>
</organism>
<feature type="compositionally biased region" description="Gly residues" evidence="2">
    <location>
        <begin position="103"/>
        <end position="114"/>
    </location>
</feature>
<dbReference type="Proteomes" id="UP001363151">
    <property type="component" value="Unassembled WGS sequence"/>
</dbReference>